<dbReference type="Proteomes" id="UP001215598">
    <property type="component" value="Unassembled WGS sequence"/>
</dbReference>
<sequence length="165" mass="18811">MSGRTVFSFPIATCVPPATGWAWSPLASLRTSQKCWEANRRHGARRQGCTQCQLVHFTIWQTRAYLTEWSLCCHRTIQACNSSLRAIKSVVYLSTGVFFRRRKHRSSMFSVAPWYFSPQETPFTCQSAHEQTLVYSVPLALVKSQLDSCNGWSGIKDVLQRALFL</sequence>
<dbReference type="AlphaFoldDB" id="A0AAD7JXQ3"/>
<keyword evidence="2" id="KW-1185">Reference proteome</keyword>
<protein>
    <submittedName>
        <fullName evidence="1">Uncharacterized protein</fullName>
    </submittedName>
</protein>
<gene>
    <name evidence="1" type="ORF">B0H16DRAFT_189962</name>
</gene>
<accession>A0AAD7JXQ3</accession>
<organism evidence="1 2">
    <name type="scientific">Mycena metata</name>
    <dbReference type="NCBI Taxonomy" id="1033252"/>
    <lineage>
        <taxon>Eukaryota</taxon>
        <taxon>Fungi</taxon>
        <taxon>Dikarya</taxon>
        <taxon>Basidiomycota</taxon>
        <taxon>Agaricomycotina</taxon>
        <taxon>Agaricomycetes</taxon>
        <taxon>Agaricomycetidae</taxon>
        <taxon>Agaricales</taxon>
        <taxon>Marasmiineae</taxon>
        <taxon>Mycenaceae</taxon>
        <taxon>Mycena</taxon>
    </lineage>
</organism>
<evidence type="ECO:0000313" key="1">
    <source>
        <dbReference type="EMBL" id="KAJ7771618.1"/>
    </source>
</evidence>
<dbReference type="EMBL" id="JARKIB010000015">
    <property type="protein sequence ID" value="KAJ7771618.1"/>
    <property type="molecule type" value="Genomic_DNA"/>
</dbReference>
<reference evidence="1" key="1">
    <citation type="submission" date="2023-03" db="EMBL/GenBank/DDBJ databases">
        <title>Massive genome expansion in bonnet fungi (Mycena s.s.) driven by repeated elements and novel gene families across ecological guilds.</title>
        <authorList>
            <consortium name="Lawrence Berkeley National Laboratory"/>
            <person name="Harder C.B."/>
            <person name="Miyauchi S."/>
            <person name="Viragh M."/>
            <person name="Kuo A."/>
            <person name="Thoen E."/>
            <person name="Andreopoulos B."/>
            <person name="Lu D."/>
            <person name="Skrede I."/>
            <person name="Drula E."/>
            <person name="Henrissat B."/>
            <person name="Morin E."/>
            <person name="Kohler A."/>
            <person name="Barry K."/>
            <person name="LaButti K."/>
            <person name="Morin E."/>
            <person name="Salamov A."/>
            <person name="Lipzen A."/>
            <person name="Mereny Z."/>
            <person name="Hegedus B."/>
            <person name="Baldrian P."/>
            <person name="Stursova M."/>
            <person name="Weitz H."/>
            <person name="Taylor A."/>
            <person name="Grigoriev I.V."/>
            <person name="Nagy L.G."/>
            <person name="Martin F."/>
            <person name="Kauserud H."/>
        </authorList>
    </citation>
    <scope>NUCLEOTIDE SEQUENCE</scope>
    <source>
        <strain evidence="1">CBHHK182m</strain>
    </source>
</reference>
<evidence type="ECO:0000313" key="2">
    <source>
        <dbReference type="Proteomes" id="UP001215598"/>
    </source>
</evidence>
<proteinExistence type="predicted"/>
<comment type="caution">
    <text evidence="1">The sequence shown here is derived from an EMBL/GenBank/DDBJ whole genome shotgun (WGS) entry which is preliminary data.</text>
</comment>
<name>A0AAD7JXQ3_9AGAR</name>